<feature type="signal peptide" evidence="3">
    <location>
        <begin position="1"/>
        <end position="25"/>
    </location>
</feature>
<feature type="disulfide bond" evidence="1">
    <location>
        <begin position="622"/>
        <end position="631"/>
    </location>
</feature>
<protein>
    <submittedName>
        <fullName evidence="5">EGF-like domain-containing protein</fullName>
    </submittedName>
</protein>
<dbReference type="KEGG" id="ddi:DDB_G0274177"/>
<keyword evidence="2" id="KW-0472">Membrane</keyword>
<dbReference type="InterPro" id="IPR053331">
    <property type="entry name" value="EGF-like_comC"/>
</dbReference>
<dbReference type="Gene3D" id="2.170.300.10">
    <property type="entry name" value="Tie2 ligand-binding domain superfamily"/>
    <property type="match status" value="1"/>
</dbReference>
<evidence type="ECO:0000313" key="5">
    <source>
        <dbReference type="EMBL" id="EAL69981.1"/>
    </source>
</evidence>
<dbReference type="Proteomes" id="UP000002195">
    <property type="component" value="Unassembled WGS sequence"/>
</dbReference>
<feature type="domain" description="EGF-like" evidence="4">
    <location>
        <begin position="1462"/>
        <end position="1497"/>
    </location>
</feature>
<dbReference type="VEuPathDB" id="AmoebaDB:DDB_G0274177"/>
<evidence type="ECO:0000256" key="2">
    <source>
        <dbReference type="SAM" id="Phobius"/>
    </source>
</evidence>
<feature type="domain" description="EGF-like" evidence="4">
    <location>
        <begin position="1055"/>
        <end position="1089"/>
    </location>
</feature>
<evidence type="ECO:0000259" key="4">
    <source>
        <dbReference type="PROSITE" id="PS50026"/>
    </source>
</evidence>
<keyword evidence="6" id="KW-1185">Reference proteome</keyword>
<dbReference type="dictyBase" id="DDB_G0274177"/>
<sequence length="1918" mass="205102">MKLIINNFLLLFLIFLSISIQFVKSINPPQDEFDCLINIINKFNYKTFDSYKDITKICSLTTWVTCDSTTGSVKSFILSNLQYNNYEQAISSDFSCLPNIETLAIYYQNVSKELIYFKSPKLTKLTFFNTQVLGGAALDQPFEKFDDLSITNCKGLDINTPFKFSYFNKVTRFMMSGLYAQLEFDSLAFKNKTSFHLSGSNYPDLTGYTGIQQAEFEFDDTFKLDSISNFAKYTSFGRLIVYHYSNIKIPFYFSQNTKIYSLWLATGGSTFTSPYETPTTMIDLSSTRYTDFLIGGFTNENLNGKFPFIMPSTCSNLNFNSNNLTILPNDIVCKTVSFQNNGINSELPKFIGKADSYDLKNNKFTGTIDQSWCSTELVINNNKLIGKIPSCYSCYLNAPKPSGGLIAMYDRFTGGNSFTNLNKTAVTCTTFAPQVKWLSSNSISVTGIDIGFDPNIWLFNGGVKVMQSINSSPGQYPQLILYSPTLTGETFTINFQYPINYVFTFPKVSKNPLVTSASINGKLYTFNGTYFSSHMRHQYQDIRVKGSLCTIVSTDFYSVTCSANLVIDSALKMVNITTGQDYNKKTTIYIRIDGLVSNDHRCPNDCSGNQGICDLSTGTCYCESGYSGSDCSFKNCGSSVPDCNGAGTCNGATGLCTCDSTHVGDYCQYSTSACPNNCGGSAYGTCNANKTCTCNAGFAGVDCSKPTQCVNNCSGNGVCVNGFCQCFDGYGDSSCSAKILNCPVGAGGAPCNGFYGACNPATGVCTCRDGYQGSACDDRLIQCPVAMNSIVCNRLDINWCDTTTGKCQCDPNFQGVDCSLPLVQCPLYGGKVCGGFGTCNNQTGVCSCDGSHQGADCSLPFIQCPLNGGKVCGGFGTCNNQTGVCTCDGSHQGTSCSLPFVQCPISFLNPCGGSKRGNCNNQIGVCNCLAGYQGLDCSLPFIKCPTINSNDCSGFGSCNNQTGICACDSSHQSTDCSLPFIQCPLNGGKVCSSFGTCDNQIGICTCDGSHQGNDCSKTFVQCPSVNSNSCSGFGSCNNETGACSCNSGRLNNDCSGIQCDVPNCNSHGTCNNTIGKCQCDSSHQGSDCSTPFIDCPSINLNDCSGFGSCNNQTGTCTCNSGKTLSDCTGIQCSVPDCNGHGTCDTNIGKCQCDSSHQGADCSLPLVQCPLYGGKVCGNFGTCNNQTGVCSCDSSHQGSDCSSPFVKCPTVNSNDCSDFGSCNNQTGSCSCDSSHQGADCSLPFIQCPIYSNSLCGGSSFGSCNNQTGVCTCDGSQQGADCSLPLIQCPSINSKDCSGFGSCNNETGICSCNLGRLNNDCSGIQCGSPNCNGHGTCDTTLGVCKCDSSHQGNDCSLPFIKCPSINSNDCSGFGSCNNQTGVCSCNSGRALSDCSGIECSVPNCNNGGVCDTSIGKCQCDSSHQGNDCNIPLIQCPNLCSGFGSCNNQTGICSCNSGRLNNDCSGIQCDVPNCNSHGTCDITIGKCQCLKNTWSGSDCSIPYQVIRSVNESTTAGGEATFEGVFGDVHQGIKMQIGGIDCPIIFNSSTIIKCMAPEGNGIKKVTLFQNDIYYTYDKYKYKAIELSCPSNCLGNGICNTSTGECKCNSGYGSYDCSPIINNGGGGGLGETPNSNSNSGELVIPPKSNTTLNEETGGTNIVNQKTNFQIYFKSLYEIDYSGQIVKTYKLENNWVINNDSNNNDQCTFTQTIDNGCNITSRIDEINDENGKKFEFAGTSFTVSNGGIKFTITIDNYQYQSNLNTLTLDFVSSVGEIQDTQNNNECNSKDTEIDTSNVNDLSSSNFNYIKISKNNKILSGRFINRLLSNGKATFFTTSVRNESNSIIVSLNLPHCSQCIIDPDFSVLLSSDFVSNCPSVVDKRKSYIVPVSVVASVVGAVSVASAGFLIRKKMIERKFFKTYSN</sequence>
<dbReference type="GO" id="GO:0030587">
    <property type="term" value="P:sorocarp development"/>
    <property type="evidence" value="ECO:0007001"/>
    <property type="project" value="dictyBase"/>
</dbReference>
<dbReference type="Pfam" id="PF22933">
    <property type="entry name" value="ComC_SSD"/>
    <property type="match status" value="1"/>
</dbReference>
<name>Q86AS3_DICDI</name>
<dbReference type="InParanoid" id="Q86AS3"/>
<dbReference type="PROSITE" id="PS50026">
    <property type="entry name" value="EGF_3"/>
    <property type="match status" value="9"/>
</dbReference>
<evidence type="ECO:0000256" key="1">
    <source>
        <dbReference type="PROSITE-ProRule" id="PRU00076"/>
    </source>
</evidence>
<feature type="domain" description="EGF-like" evidence="4">
    <location>
        <begin position="1320"/>
        <end position="1354"/>
    </location>
</feature>
<dbReference type="EMBL" id="AAFI02000012">
    <property type="protein sequence ID" value="EAL69981.1"/>
    <property type="molecule type" value="Genomic_DNA"/>
</dbReference>
<dbReference type="FunCoup" id="Q86AS3">
    <property type="interactions" value="877"/>
</dbReference>
<feature type="chain" id="PRO_5004302273" evidence="3">
    <location>
        <begin position="26"/>
        <end position="1918"/>
    </location>
</feature>
<dbReference type="PANTHER" id="PTHR24032">
    <property type="entry name" value="EGF-LIKE DOMAIN-CONTAINING PROTEIN-RELATED-RELATED"/>
    <property type="match status" value="1"/>
</dbReference>
<feature type="disulfide bond" evidence="1">
    <location>
        <begin position="848"/>
        <end position="857"/>
    </location>
</feature>
<proteinExistence type="predicted"/>
<feature type="transmembrane region" description="Helical" evidence="2">
    <location>
        <begin position="1880"/>
        <end position="1903"/>
    </location>
</feature>
<dbReference type="Pfam" id="PF25024">
    <property type="entry name" value="EGF_TEN"/>
    <property type="match status" value="3"/>
</dbReference>
<dbReference type="InterPro" id="IPR057015">
    <property type="entry name" value="B-sand_ComC_2nd"/>
</dbReference>
<feature type="domain" description="EGF-like" evidence="4">
    <location>
        <begin position="1393"/>
        <end position="1427"/>
    </location>
</feature>
<reference evidence="5 6" key="1">
    <citation type="journal article" date="2005" name="Nature">
        <title>The genome of the social amoeba Dictyostelium discoideum.</title>
        <authorList>
            <consortium name="The Dictyostelium discoideum Sequencing Consortium"/>
            <person name="Eichinger L."/>
            <person name="Pachebat J.A."/>
            <person name="Glockner G."/>
            <person name="Rajandream M.A."/>
            <person name="Sucgang R."/>
            <person name="Berriman M."/>
            <person name="Song J."/>
            <person name="Olsen R."/>
            <person name="Szafranski K."/>
            <person name="Xu Q."/>
            <person name="Tunggal B."/>
            <person name="Kummerfeld S."/>
            <person name="Madera M."/>
            <person name="Konfortov B.A."/>
            <person name="Rivero F."/>
            <person name="Bankier A.T."/>
            <person name="Lehmann R."/>
            <person name="Hamlin N."/>
            <person name="Davies R."/>
            <person name="Gaudet P."/>
            <person name="Fey P."/>
            <person name="Pilcher K."/>
            <person name="Chen G."/>
            <person name="Saunders D."/>
            <person name="Sodergren E."/>
            <person name="Davis P."/>
            <person name="Kerhornou A."/>
            <person name="Nie X."/>
            <person name="Hall N."/>
            <person name="Anjard C."/>
            <person name="Hemphill L."/>
            <person name="Bason N."/>
            <person name="Farbrother P."/>
            <person name="Desany B."/>
            <person name="Just E."/>
            <person name="Morio T."/>
            <person name="Rost R."/>
            <person name="Churcher C."/>
            <person name="Cooper J."/>
            <person name="Haydock S."/>
            <person name="van Driessche N."/>
            <person name="Cronin A."/>
            <person name="Goodhead I."/>
            <person name="Muzny D."/>
            <person name="Mourier T."/>
            <person name="Pain A."/>
            <person name="Lu M."/>
            <person name="Harper D."/>
            <person name="Lindsay R."/>
            <person name="Hauser H."/>
            <person name="James K."/>
            <person name="Quiles M."/>
            <person name="Madan Babu M."/>
            <person name="Saito T."/>
            <person name="Buchrieser C."/>
            <person name="Wardroper A."/>
            <person name="Felder M."/>
            <person name="Thangavelu M."/>
            <person name="Johnson D."/>
            <person name="Knights A."/>
            <person name="Loulseged H."/>
            <person name="Mungall K."/>
            <person name="Oliver K."/>
            <person name="Price C."/>
            <person name="Quail M.A."/>
            <person name="Urushihara H."/>
            <person name="Hernandez J."/>
            <person name="Rabbinowitsch E."/>
            <person name="Steffen D."/>
            <person name="Sanders M."/>
            <person name="Ma J."/>
            <person name="Kohara Y."/>
            <person name="Sharp S."/>
            <person name="Simmonds M."/>
            <person name="Spiegler S."/>
            <person name="Tivey A."/>
            <person name="Sugano S."/>
            <person name="White B."/>
            <person name="Walker D."/>
            <person name="Woodward J."/>
            <person name="Winckler T."/>
            <person name="Tanaka Y."/>
            <person name="Shaulsky G."/>
            <person name="Schleicher M."/>
            <person name="Weinstock G."/>
            <person name="Rosenthal A."/>
            <person name="Cox E.C."/>
            <person name="Chisholm R.L."/>
            <person name="Gibbs R."/>
            <person name="Loomis W.F."/>
            <person name="Platzer M."/>
            <person name="Kay R.R."/>
            <person name="Williams J."/>
            <person name="Dear P.H."/>
            <person name="Noegel A.A."/>
            <person name="Barrell B."/>
            <person name="Kuspa A."/>
        </authorList>
    </citation>
    <scope>NUCLEOTIDE SEQUENCE [LARGE SCALE GENOMIC DNA]</scope>
    <source>
        <strain evidence="5 6">AX4</strain>
    </source>
</reference>
<accession>Q554N7</accession>
<dbReference type="PROSITE" id="PS01186">
    <property type="entry name" value="EGF_2"/>
    <property type="match status" value="5"/>
</dbReference>
<dbReference type="GeneID" id="8619714"/>
<feature type="domain" description="EGF-like" evidence="4">
    <location>
        <begin position="821"/>
        <end position="858"/>
    </location>
</feature>
<feature type="disulfide bond" evidence="1">
    <location>
        <begin position="1344"/>
        <end position="1353"/>
    </location>
</feature>
<comment type="caution">
    <text evidence="1">Lacks conserved residue(s) required for the propagation of feature annotation.</text>
</comment>
<feature type="disulfide bond" evidence="1">
    <location>
        <begin position="1152"/>
        <end position="1161"/>
    </location>
</feature>
<feature type="disulfide bond" evidence="1">
    <location>
        <begin position="928"/>
        <end position="937"/>
    </location>
</feature>
<evidence type="ECO:0000256" key="3">
    <source>
        <dbReference type="SAM" id="SignalP"/>
    </source>
</evidence>
<feature type="domain" description="EGF-like" evidence="4">
    <location>
        <begin position="1164"/>
        <end position="1201"/>
    </location>
</feature>
<feature type="disulfide bond" evidence="1">
    <location>
        <begin position="1191"/>
        <end position="1200"/>
    </location>
</feature>
<dbReference type="HOGENOM" id="CLU_003793_0_0_1"/>
<feature type="domain" description="EGF-like" evidence="4">
    <location>
        <begin position="598"/>
        <end position="632"/>
    </location>
</feature>
<dbReference type="RefSeq" id="XP_644286.1">
    <property type="nucleotide sequence ID" value="XM_639194.1"/>
</dbReference>
<dbReference type="Gene3D" id="2.10.25.10">
    <property type="entry name" value="Laminin"/>
    <property type="match status" value="6"/>
</dbReference>
<dbReference type="PhylomeDB" id="Q86AS3"/>
<dbReference type="InterPro" id="IPR000742">
    <property type="entry name" value="EGF"/>
</dbReference>
<keyword evidence="2" id="KW-0812">Transmembrane</keyword>
<dbReference type="PRINTS" id="PR00011">
    <property type="entry name" value="EGFLAMININ"/>
</dbReference>
<dbReference type="InterPro" id="IPR054484">
    <property type="entry name" value="ComC_SSD"/>
</dbReference>
<accession>Q86AS3</accession>
<keyword evidence="3" id="KW-0732">Signal</keyword>
<feature type="disulfide bond" evidence="1">
    <location>
        <begin position="1417"/>
        <end position="1426"/>
    </location>
</feature>
<comment type="caution">
    <text evidence="5">The sequence shown here is derived from an EMBL/GenBank/DDBJ whole genome shotgun (WGS) entry which is preliminary data.</text>
</comment>
<evidence type="ECO:0000313" key="6">
    <source>
        <dbReference type="Proteomes" id="UP000002195"/>
    </source>
</evidence>
<feature type="disulfide bond" evidence="1">
    <location>
        <begin position="1079"/>
        <end position="1088"/>
    </location>
</feature>
<dbReference type="eggNOG" id="KOG1225">
    <property type="taxonomic scope" value="Eukaryota"/>
</dbReference>
<dbReference type="TCDB" id="9.B.87.1.2">
    <property type="family name" value="the selenoprotein p receptor (selp-receptor) family"/>
</dbReference>
<gene>
    <name evidence="5" type="ORF">DDB_G0274177</name>
</gene>
<feature type="domain" description="EGF-like" evidence="4">
    <location>
        <begin position="1128"/>
        <end position="1162"/>
    </location>
</feature>
<dbReference type="InterPro" id="IPR057014">
    <property type="entry name" value="B-sand_ComC_1st"/>
</dbReference>
<dbReference type="InterPro" id="IPR057013">
    <property type="entry name" value="LRR_ComC"/>
</dbReference>
<dbReference type="AlphaFoldDB" id="Q86AS3"/>
<keyword evidence="2" id="KW-1133">Transmembrane helix</keyword>
<dbReference type="SMART" id="SM00181">
    <property type="entry name" value="EGF"/>
    <property type="match status" value="19"/>
</dbReference>
<keyword evidence="1" id="KW-0245">EGF-like domain</keyword>
<dbReference type="PANTHER" id="PTHR24032:SF18">
    <property type="entry name" value="EGF-LIKE DOMAIN-CONTAINING PROTEIN"/>
    <property type="match status" value="1"/>
</dbReference>
<feature type="domain" description="EGF-like" evidence="4">
    <location>
        <begin position="899"/>
        <end position="938"/>
    </location>
</feature>
<dbReference type="Pfam" id="PF24143">
    <property type="entry name" value="Beta-sand_ComC_2nd"/>
    <property type="match status" value="1"/>
</dbReference>
<dbReference type="OMA" id="CQCDSSH"/>
<dbReference type="PROSITE" id="PS00022">
    <property type="entry name" value="EGF_1"/>
    <property type="match status" value="13"/>
</dbReference>
<dbReference type="PaxDb" id="44689-DDB0232015"/>
<organism evidence="5 6">
    <name type="scientific">Dictyostelium discoideum</name>
    <name type="common">Social amoeba</name>
    <dbReference type="NCBI Taxonomy" id="44689"/>
    <lineage>
        <taxon>Eukaryota</taxon>
        <taxon>Amoebozoa</taxon>
        <taxon>Evosea</taxon>
        <taxon>Eumycetozoa</taxon>
        <taxon>Dictyostelia</taxon>
        <taxon>Dictyosteliales</taxon>
        <taxon>Dictyosteliaceae</taxon>
        <taxon>Dictyostelium</taxon>
    </lineage>
</organism>
<keyword evidence="1" id="KW-1015">Disulfide bond</keyword>
<dbReference type="SMR" id="Q86AS3"/>
<dbReference type="Pfam" id="PF24141">
    <property type="entry name" value="LRR_ComC"/>
    <property type="match status" value="1"/>
</dbReference>
<dbReference type="Pfam" id="PF24142">
    <property type="entry name" value="Beta-sand_ComC_1st"/>
    <property type="match status" value="1"/>
</dbReference>